<name>A0ABY4CHY9_9BACT</name>
<sequence length="83" mass="9005">MGAKPKTEIICRCNNVSRKTIEEAIRDGAQTLNDIFDATSAGVGPCGGSCRRKLGPLLEHYLKTGQFPETITEDLTGKLPKKD</sequence>
<organism evidence="2 3">
    <name type="scientific">Bdellovibrio reynosensis</name>
    <dbReference type="NCBI Taxonomy" id="2835041"/>
    <lineage>
        <taxon>Bacteria</taxon>
        <taxon>Pseudomonadati</taxon>
        <taxon>Bdellovibrionota</taxon>
        <taxon>Bdellovibrionia</taxon>
        <taxon>Bdellovibrionales</taxon>
        <taxon>Pseudobdellovibrionaceae</taxon>
        <taxon>Bdellovibrio</taxon>
    </lineage>
</organism>
<dbReference type="InterPro" id="IPR041854">
    <property type="entry name" value="BFD-like_2Fe2S-bd_dom_sf"/>
</dbReference>
<evidence type="ECO:0000313" key="2">
    <source>
        <dbReference type="EMBL" id="UOF01825.1"/>
    </source>
</evidence>
<dbReference type="InterPro" id="IPR007419">
    <property type="entry name" value="BFD-like_2Fe2S-bd_dom"/>
</dbReference>
<dbReference type="RefSeq" id="WP_243538441.1">
    <property type="nucleotide sequence ID" value="NZ_CP093442.1"/>
</dbReference>
<dbReference type="Pfam" id="PF04324">
    <property type="entry name" value="Fer2_BFD"/>
    <property type="match status" value="1"/>
</dbReference>
<reference evidence="2" key="1">
    <citation type="submission" date="2022-03" db="EMBL/GenBank/DDBJ databases">
        <title>Genome Identification and Characterization of new species Bdellovibrio reynosense LBG001 sp. nov. from a Mexico soil sample.</title>
        <authorList>
            <person name="Camilli A."/>
            <person name="Ajao Y."/>
            <person name="Guo X."/>
        </authorList>
    </citation>
    <scope>NUCLEOTIDE SEQUENCE</scope>
    <source>
        <strain evidence="2">LBG001</strain>
    </source>
</reference>
<gene>
    <name evidence="2" type="ORF">MNR06_02515</name>
</gene>
<dbReference type="Gene3D" id="1.10.10.1100">
    <property type="entry name" value="BFD-like [2Fe-2S]-binding domain"/>
    <property type="match status" value="1"/>
</dbReference>
<dbReference type="Proteomes" id="UP000830116">
    <property type="component" value="Chromosome"/>
</dbReference>
<feature type="domain" description="BFD-like [2Fe-2S]-binding" evidence="1">
    <location>
        <begin position="9"/>
        <end position="59"/>
    </location>
</feature>
<dbReference type="EMBL" id="CP093442">
    <property type="protein sequence ID" value="UOF01825.1"/>
    <property type="molecule type" value="Genomic_DNA"/>
</dbReference>
<proteinExistence type="predicted"/>
<evidence type="ECO:0000259" key="1">
    <source>
        <dbReference type="Pfam" id="PF04324"/>
    </source>
</evidence>
<evidence type="ECO:0000313" key="3">
    <source>
        <dbReference type="Proteomes" id="UP000830116"/>
    </source>
</evidence>
<accession>A0ABY4CHY9</accession>
<protein>
    <submittedName>
        <fullName evidence="2">(2Fe-2S)-binding protein</fullName>
    </submittedName>
</protein>
<keyword evidence="3" id="KW-1185">Reference proteome</keyword>